<evidence type="ECO:0000256" key="8">
    <source>
        <dbReference type="ARBA" id="ARBA00023170"/>
    </source>
</evidence>
<keyword evidence="14" id="KW-1185">Reference proteome</keyword>
<keyword evidence="9" id="KW-0325">Glycoprotein</keyword>
<feature type="transmembrane region" description="Helical" evidence="11">
    <location>
        <begin position="209"/>
        <end position="229"/>
    </location>
</feature>
<evidence type="ECO:0000313" key="13">
    <source>
        <dbReference type="EMBL" id="CAD5117086.1"/>
    </source>
</evidence>
<feature type="transmembrane region" description="Helical" evidence="11">
    <location>
        <begin position="77"/>
        <end position="99"/>
    </location>
</feature>
<gene>
    <name evidence="13" type="ORF">DGYR_LOCUS5651</name>
</gene>
<accession>A0A7I8VMY2</accession>
<evidence type="ECO:0000256" key="4">
    <source>
        <dbReference type="ARBA" id="ARBA00022989"/>
    </source>
</evidence>
<keyword evidence="4 11" id="KW-1133">Transmembrane helix</keyword>
<evidence type="ECO:0000256" key="10">
    <source>
        <dbReference type="ARBA" id="ARBA00023224"/>
    </source>
</evidence>
<dbReference type="PRINTS" id="PR00424">
    <property type="entry name" value="ADENOSINER"/>
</dbReference>
<dbReference type="AlphaFoldDB" id="A0A7I8VMY2"/>
<evidence type="ECO:0000313" key="14">
    <source>
        <dbReference type="Proteomes" id="UP000549394"/>
    </source>
</evidence>
<comment type="caution">
    <text evidence="13">The sequence shown here is derived from an EMBL/GenBank/DDBJ whole genome shotgun (WGS) entry which is preliminary data.</text>
</comment>
<evidence type="ECO:0000256" key="11">
    <source>
        <dbReference type="SAM" id="Phobius"/>
    </source>
</evidence>
<keyword evidence="8" id="KW-0675">Receptor</keyword>
<evidence type="ECO:0000256" key="6">
    <source>
        <dbReference type="ARBA" id="ARBA00023136"/>
    </source>
</evidence>
<protein>
    <recommendedName>
        <fullName evidence="12">G-protein coupled receptors family 1 profile domain-containing protein</fullName>
    </recommendedName>
</protein>
<dbReference type="PROSITE" id="PS00237">
    <property type="entry name" value="G_PROTEIN_RECEP_F1_1"/>
    <property type="match status" value="1"/>
</dbReference>
<keyword evidence="6 11" id="KW-0472">Membrane</keyword>
<dbReference type="OrthoDB" id="9445642at2759"/>
<dbReference type="PANTHER" id="PTHR24246:SF27">
    <property type="entry name" value="ADENOSINE RECEPTOR, ISOFORM A"/>
    <property type="match status" value="1"/>
</dbReference>
<dbReference type="GO" id="GO:0005886">
    <property type="term" value="C:plasma membrane"/>
    <property type="evidence" value="ECO:0007669"/>
    <property type="project" value="UniProtKB-SubCell"/>
</dbReference>
<keyword evidence="5" id="KW-0297">G-protein coupled receptor</keyword>
<keyword evidence="10" id="KW-0807">Transducer</keyword>
<dbReference type="PRINTS" id="PR00237">
    <property type="entry name" value="GPCRRHODOPSN"/>
</dbReference>
<dbReference type="Pfam" id="PF00001">
    <property type="entry name" value="7tm_1"/>
    <property type="match status" value="1"/>
</dbReference>
<feature type="transmembrane region" description="Helical" evidence="11">
    <location>
        <begin position="120"/>
        <end position="142"/>
    </location>
</feature>
<dbReference type="InterPro" id="IPR017452">
    <property type="entry name" value="GPCR_Rhodpsn_7TM"/>
</dbReference>
<feature type="transmembrane region" description="Helical" evidence="11">
    <location>
        <begin position="43"/>
        <end position="65"/>
    </location>
</feature>
<dbReference type="SMART" id="SM01381">
    <property type="entry name" value="7TM_GPCR_Srsx"/>
    <property type="match status" value="1"/>
</dbReference>
<evidence type="ECO:0000256" key="9">
    <source>
        <dbReference type="ARBA" id="ARBA00023180"/>
    </source>
</evidence>
<comment type="subcellular location">
    <subcellularLocation>
        <location evidence="1">Cell membrane</location>
        <topology evidence="1">Multi-pass membrane protein</topology>
    </subcellularLocation>
</comment>
<reference evidence="13 14" key="1">
    <citation type="submission" date="2020-08" db="EMBL/GenBank/DDBJ databases">
        <authorList>
            <person name="Hejnol A."/>
        </authorList>
    </citation>
    <scope>NUCLEOTIDE SEQUENCE [LARGE SCALE GENOMIC DNA]</scope>
</reference>
<dbReference type="PROSITE" id="PS50262">
    <property type="entry name" value="G_PROTEIN_RECEP_F1_2"/>
    <property type="match status" value="1"/>
</dbReference>
<evidence type="ECO:0000256" key="1">
    <source>
        <dbReference type="ARBA" id="ARBA00004651"/>
    </source>
</evidence>
<keyword evidence="7" id="KW-1015">Disulfide bond</keyword>
<name>A0A7I8VMY2_9ANNE</name>
<evidence type="ECO:0000259" key="12">
    <source>
        <dbReference type="PROSITE" id="PS50262"/>
    </source>
</evidence>
<sequence>MDDWGKVQIAAEVLIAVLAIFGNGLVVLAIYRERTLQTVTNYLIASLAAADFAVGMIGIPCVIVNNYGLPRHYYACLLMNSTIVVCTQISIFSLVAIAIERFLAIKFPVIHRQKIGTKAAGLLIACSWIFGAIVGFVPLFGWNLGWSGTCAFVLLIDMNYMVYFNFFGFYLIPLVFLFIVYGYMFHVVRLKCSKGDKKSVITLKKESRAAKRIFIVLLLFASCWLPINILNSVTLFTGKVYIQLLIISILLSHANSCMNPFVYALINTKFNIAFKKALGIRKNSVSPTVVSTVS</sequence>
<dbReference type="PANTHER" id="PTHR24246">
    <property type="entry name" value="OLFACTORY RECEPTOR AND ADENOSINE RECEPTOR"/>
    <property type="match status" value="1"/>
</dbReference>
<dbReference type="SUPFAM" id="SSF81321">
    <property type="entry name" value="Family A G protein-coupled receptor-like"/>
    <property type="match status" value="1"/>
</dbReference>
<keyword evidence="2" id="KW-1003">Cell membrane</keyword>
<dbReference type="EMBL" id="CAJFCJ010000007">
    <property type="protein sequence ID" value="CAD5117086.1"/>
    <property type="molecule type" value="Genomic_DNA"/>
</dbReference>
<feature type="transmembrane region" description="Helical" evidence="11">
    <location>
        <begin position="13"/>
        <end position="31"/>
    </location>
</feature>
<evidence type="ECO:0000256" key="7">
    <source>
        <dbReference type="ARBA" id="ARBA00023157"/>
    </source>
</evidence>
<feature type="transmembrane region" description="Helical" evidence="11">
    <location>
        <begin position="162"/>
        <end position="188"/>
    </location>
</feature>
<feature type="transmembrane region" description="Helical" evidence="11">
    <location>
        <begin position="241"/>
        <end position="266"/>
    </location>
</feature>
<dbReference type="InterPro" id="IPR001634">
    <property type="entry name" value="Adenosn_rcpt"/>
</dbReference>
<dbReference type="GO" id="GO:0001609">
    <property type="term" value="F:G protein-coupled adenosine receptor activity"/>
    <property type="evidence" value="ECO:0007669"/>
    <property type="project" value="InterPro"/>
</dbReference>
<evidence type="ECO:0000256" key="5">
    <source>
        <dbReference type="ARBA" id="ARBA00023040"/>
    </source>
</evidence>
<evidence type="ECO:0000256" key="2">
    <source>
        <dbReference type="ARBA" id="ARBA00022475"/>
    </source>
</evidence>
<keyword evidence="3 11" id="KW-0812">Transmembrane</keyword>
<dbReference type="Proteomes" id="UP000549394">
    <property type="component" value="Unassembled WGS sequence"/>
</dbReference>
<dbReference type="Gene3D" id="1.20.1070.10">
    <property type="entry name" value="Rhodopsin 7-helix transmembrane proteins"/>
    <property type="match status" value="1"/>
</dbReference>
<proteinExistence type="predicted"/>
<dbReference type="InterPro" id="IPR000276">
    <property type="entry name" value="GPCR_Rhodpsn"/>
</dbReference>
<evidence type="ECO:0000256" key="3">
    <source>
        <dbReference type="ARBA" id="ARBA00022692"/>
    </source>
</evidence>
<organism evidence="13 14">
    <name type="scientific">Dimorphilus gyrociliatus</name>
    <dbReference type="NCBI Taxonomy" id="2664684"/>
    <lineage>
        <taxon>Eukaryota</taxon>
        <taxon>Metazoa</taxon>
        <taxon>Spiralia</taxon>
        <taxon>Lophotrochozoa</taxon>
        <taxon>Annelida</taxon>
        <taxon>Polychaeta</taxon>
        <taxon>Polychaeta incertae sedis</taxon>
        <taxon>Dinophilidae</taxon>
        <taxon>Dimorphilus</taxon>
    </lineage>
</organism>
<feature type="domain" description="G-protein coupled receptors family 1 profile" evidence="12">
    <location>
        <begin position="22"/>
        <end position="263"/>
    </location>
</feature>